<dbReference type="PANTHER" id="PTHR43663:SF1">
    <property type="entry name" value="CHROMATE TRANSPORTER"/>
    <property type="match status" value="1"/>
</dbReference>
<feature type="transmembrane region" description="Helical" evidence="7">
    <location>
        <begin position="151"/>
        <end position="168"/>
    </location>
</feature>
<dbReference type="EMBL" id="JABEQH010000028">
    <property type="protein sequence ID" value="MBB2177413.1"/>
    <property type="molecule type" value="Genomic_DNA"/>
</dbReference>
<evidence type="ECO:0000313" key="9">
    <source>
        <dbReference type="Proteomes" id="UP000561066"/>
    </source>
</evidence>
<keyword evidence="9" id="KW-1185">Reference proteome</keyword>
<evidence type="ECO:0000256" key="1">
    <source>
        <dbReference type="ARBA" id="ARBA00004651"/>
    </source>
</evidence>
<feature type="transmembrane region" description="Helical" evidence="7">
    <location>
        <begin position="120"/>
        <end position="144"/>
    </location>
</feature>
<dbReference type="InterPro" id="IPR052518">
    <property type="entry name" value="CHR_Transporter"/>
</dbReference>
<gene>
    <name evidence="8" type="ORF">HLH21_16025</name>
</gene>
<accession>A0A7W4JA71</accession>
<dbReference type="InterPro" id="IPR003370">
    <property type="entry name" value="Chromate_transpt"/>
</dbReference>
<evidence type="ECO:0000313" key="8">
    <source>
        <dbReference type="EMBL" id="MBB2177413.1"/>
    </source>
</evidence>
<dbReference type="Pfam" id="PF02417">
    <property type="entry name" value="Chromate_transp"/>
    <property type="match status" value="1"/>
</dbReference>
<evidence type="ECO:0000256" key="6">
    <source>
        <dbReference type="ARBA" id="ARBA00023136"/>
    </source>
</evidence>
<feature type="transmembrane region" description="Helical" evidence="7">
    <location>
        <begin position="63"/>
        <end position="84"/>
    </location>
</feature>
<dbReference type="RefSeq" id="WP_182944747.1">
    <property type="nucleotide sequence ID" value="NZ_JABEQH010000028.1"/>
</dbReference>
<keyword evidence="6 7" id="KW-0472">Membrane</keyword>
<organism evidence="8 9">
    <name type="scientific">Gluconacetobacter johannae</name>
    <dbReference type="NCBI Taxonomy" id="112140"/>
    <lineage>
        <taxon>Bacteria</taxon>
        <taxon>Pseudomonadati</taxon>
        <taxon>Pseudomonadota</taxon>
        <taxon>Alphaproteobacteria</taxon>
        <taxon>Acetobacterales</taxon>
        <taxon>Acetobacteraceae</taxon>
        <taxon>Gluconacetobacter</taxon>
    </lineage>
</organism>
<evidence type="ECO:0000256" key="5">
    <source>
        <dbReference type="ARBA" id="ARBA00022989"/>
    </source>
</evidence>
<evidence type="ECO:0000256" key="3">
    <source>
        <dbReference type="ARBA" id="ARBA00022475"/>
    </source>
</evidence>
<dbReference type="GO" id="GO:0005886">
    <property type="term" value="C:plasma membrane"/>
    <property type="evidence" value="ECO:0007669"/>
    <property type="project" value="UniProtKB-SubCell"/>
</dbReference>
<protein>
    <submittedName>
        <fullName evidence="8">Chromate transporter</fullName>
    </submittedName>
</protein>
<evidence type="ECO:0000256" key="7">
    <source>
        <dbReference type="SAM" id="Phobius"/>
    </source>
</evidence>
<comment type="similarity">
    <text evidence="2">Belongs to the chromate ion transporter (CHR) (TC 2.A.51) family.</text>
</comment>
<proteinExistence type="inferred from homology"/>
<keyword evidence="5 7" id="KW-1133">Transmembrane helix</keyword>
<keyword evidence="3" id="KW-1003">Cell membrane</keyword>
<dbReference type="AlphaFoldDB" id="A0A7W4JA71"/>
<dbReference type="Proteomes" id="UP000561066">
    <property type="component" value="Unassembled WGS sequence"/>
</dbReference>
<dbReference type="PANTHER" id="PTHR43663">
    <property type="entry name" value="CHROMATE TRANSPORT PROTEIN-RELATED"/>
    <property type="match status" value="1"/>
</dbReference>
<keyword evidence="4 7" id="KW-0812">Transmembrane</keyword>
<dbReference type="GO" id="GO:0015109">
    <property type="term" value="F:chromate transmembrane transporter activity"/>
    <property type="evidence" value="ECO:0007669"/>
    <property type="project" value="InterPro"/>
</dbReference>
<comment type="caution">
    <text evidence="8">The sequence shown here is derived from an EMBL/GenBank/DDBJ whole genome shotgun (WGS) entry which is preliminary data.</text>
</comment>
<sequence length="193" mass="20678">MADETIVETSHRKSPEPWQIANLFARYANFTWGGGSATVSVLHKEIIDRRDWLSESEFTLCFALARLIPGTNLLAFCTGIGWMARRGGGAVCALLGASVPSALLVLVCTMLFSFWEHDPIVQAAIRGAVACAVAVTVRTAWVIARPHVVQGSRTMIALVAVGSLVLYWGFDIPAIDILLSCAVVGALLPVARA</sequence>
<evidence type="ECO:0000256" key="4">
    <source>
        <dbReference type="ARBA" id="ARBA00022692"/>
    </source>
</evidence>
<feature type="transmembrane region" description="Helical" evidence="7">
    <location>
        <begin position="174"/>
        <end position="191"/>
    </location>
</feature>
<comment type="subcellular location">
    <subcellularLocation>
        <location evidence="1">Cell membrane</location>
        <topology evidence="1">Multi-pass membrane protein</topology>
    </subcellularLocation>
</comment>
<feature type="transmembrane region" description="Helical" evidence="7">
    <location>
        <begin position="91"/>
        <end position="114"/>
    </location>
</feature>
<reference evidence="8 9" key="1">
    <citation type="submission" date="2020-04" db="EMBL/GenBank/DDBJ databases">
        <title>Description of novel Gluconacetobacter.</title>
        <authorList>
            <person name="Sombolestani A."/>
        </authorList>
    </citation>
    <scope>NUCLEOTIDE SEQUENCE [LARGE SCALE GENOMIC DNA]</scope>
    <source>
        <strain evidence="8 9">LMG 21312</strain>
    </source>
</reference>
<evidence type="ECO:0000256" key="2">
    <source>
        <dbReference type="ARBA" id="ARBA00005262"/>
    </source>
</evidence>
<name>A0A7W4JA71_9PROT</name>